<dbReference type="Pfam" id="PF14169">
    <property type="entry name" value="YdjO"/>
    <property type="match status" value="1"/>
</dbReference>
<dbReference type="InterPro" id="IPR025916">
    <property type="entry name" value="YdjO"/>
</dbReference>
<evidence type="ECO:0008006" key="3">
    <source>
        <dbReference type="Google" id="ProtNLM"/>
    </source>
</evidence>
<evidence type="ECO:0000313" key="1">
    <source>
        <dbReference type="EMBL" id="KXG76099.1"/>
    </source>
</evidence>
<keyword evidence="2" id="KW-1185">Reference proteome</keyword>
<dbReference type="EMBL" id="LOEE01000028">
    <property type="protein sequence ID" value="KXG76099.1"/>
    <property type="molecule type" value="Genomic_DNA"/>
</dbReference>
<comment type="caution">
    <text evidence="1">The sequence shown here is derived from an EMBL/GenBank/DDBJ whole genome shotgun (WGS) entry which is preliminary data.</text>
</comment>
<organism evidence="1 2">
    <name type="scientific">Thermotalea metallivorans</name>
    <dbReference type="NCBI Taxonomy" id="520762"/>
    <lineage>
        <taxon>Bacteria</taxon>
        <taxon>Bacillati</taxon>
        <taxon>Bacillota</taxon>
        <taxon>Clostridia</taxon>
        <taxon>Peptostreptococcales</taxon>
        <taxon>Thermotaleaceae</taxon>
        <taxon>Thermotalea</taxon>
    </lineage>
</organism>
<dbReference type="AlphaFoldDB" id="A0A140L6C4"/>
<sequence length="61" mass="7277">MFFQQQEEEKKPIYAKKEVDIWQCPQCVGWMQKEFTVSLHPICPFCSSHMIEGVREVKVLM</sequence>
<reference evidence="1 2" key="1">
    <citation type="submission" date="2015-12" db="EMBL/GenBank/DDBJ databases">
        <title>Draft genome sequence of the thermoanaerobe Thermotalea metallivorans, an isolate from the runoff channel of the Great Artesian Basin, Australia.</title>
        <authorList>
            <person name="Patel B.K."/>
        </authorList>
    </citation>
    <scope>NUCLEOTIDE SEQUENCE [LARGE SCALE GENOMIC DNA]</scope>
    <source>
        <strain evidence="1 2">B2-1</strain>
    </source>
</reference>
<dbReference type="Proteomes" id="UP000070456">
    <property type="component" value="Unassembled WGS sequence"/>
</dbReference>
<protein>
    <recommendedName>
        <fullName evidence="3">Cold-shock protein</fullName>
    </recommendedName>
</protein>
<accession>A0A140L6C4</accession>
<dbReference type="OrthoDB" id="1955171at2"/>
<name>A0A140L6C4_9FIRM</name>
<dbReference type="RefSeq" id="WP_068555479.1">
    <property type="nucleotide sequence ID" value="NZ_LOEE01000028.1"/>
</dbReference>
<proteinExistence type="predicted"/>
<evidence type="ECO:0000313" key="2">
    <source>
        <dbReference type="Proteomes" id="UP000070456"/>
    </source>
</evidence>
<gene>
    <name evidence="1" type="ORF">AN619_10560</name>
</gene>